<dbReference type="Gene3D" id="1.25.40.10">
    <property type="entry name" value="Tetratricopeptide repeat domain"/>
    <property type="match status" value="1"/>
</dbReference>
<dbReference type="InterPro" id="IPR011990">
    <property type="entry name" value="TPR-like_helical_dom_sf"/>
</dbReference>
<evidence type="ECO:0008006" key="5">
    <source>
        <dbReference type="Google" id="ProtNLM"/>
    </source>
</evidence>
<accession>A0A0A9B6S1</accession>
<dbReference type="PANTHER" id="PTHR47942:SF16">
    <property type="entry name" value="PENTATRICOPEPTIDE REPEAT DOMAIN CONTAINING PROTEIN-RELATED"/>
    <property type="match status" value="1"/>
</dbReference>
<dbReference type="AlphaFoldDB" id="A0A0A9B6S1"/>
<dbReference type="Pfam" id="PF13041">
    <property type="entry name" value="PPR_2"/>
    <property type="match status" value="1"/>
</dbReference>
<feature type="repeat" description="PPR" evidence="3">
    <location>
        <begin position="9"/>
        <end position="43"/>
    </location>
</feature>
<evidence type="ECO:0000313" key="4">
    <source>
        <dbReference type="EMBL" id="JAD56885.1"/>
    </source>
</evidence>
<protein>
    <recommendedName>
        <fullName evidence="5">Pentatricopeptide repeat-containing protein</fullName>
    </recommendedName>
</protein>
<organism evidence="4">
    <name type="scientific">Arundo donax</name>
    <name type="common">Giant reed</name>
    <name type="synonym">Donax arundinaceus</name>
    <dbReference type="NCBI Taxonomy" id="35708"/>
    <lineage>
        <taxon>Eukaryota</taxon>
        <taxon>Viridiplantae</taxon>
        <taxon>Streptophyta</taxon>
        <taxon>Embryophyta</taxon>
        <taxon>Tracheophyta</taxon>
        <taxon>Spermatophyta</taxon>
        <taxon>Magnoliopsida</taxon>
        <taxon>Liliopsida</taxon>
        <taxon>Poales</taxon>
        <taxon>Poaceae</taxon>
        <taxon>PACMAD clade</taxon>
        <taxon>Arundinoideae</taxon>
        <taxon>Arundineae</taxon>
        <taxon>Arundo</taxon>
    </lineage>
</organism>
<evidence type="ECO:0000256" key="2">
    <source>
        <dbReference type="ARBA" id="ARBA00022946"/>
    </source>
</evidence>
<reference evidence="4" key="2">
    <citation type="journal article" date="2015" name="Data Brief">
        <title>Shoot transcriptome of the giant reed, Arundo donax.</title>
        <authorList>
            <person name="Barrero R.A."/>
            <person name="Guerrero F.D."/>
            <person name="Moolhuijzen P."/>
            <person name="Goolsby J.A."/>
            <person name="Tidwell J."/>
            <person name="Bellgard S.E."/>
            <person name="Bellgard M.I."/>
        </authorList>
    </citation>
    <scope>NUCLEOTIDE SEQUENCE</scope>
    <source>
        <tissue evidence="4">Shoot tissue taken approximately 20 cm above the soil surface</tissue>
    </source>
</reference>
<dbReference type="PANTHER" id="PTHR47942">
    <property type="entry name" value="TETRATRICOPEPTIDE REPEAT (TPR)-LIKE SUPERFAMILY PROTEIN-RELATED"/>
    <property type="match status" value="1"/>
</dbReference>
<dbReference type="EMBL" id="GBRH01241010">
    <property type="protein sequence ID" value="JAD56885.1"/>
    <property type="molecule type" value="Transcribed_RNA"/>
</dbReference>
<dbReference type="InterPro" id="IPR002885">
    <property type="entry name" value="PPR_rpt"/>
</dbReference>
<proteinExistence type="predicted"/>
<sequence length="58" mass="6560">MTSRCIVPNTSTWNSFMASLCKHRRSKEARDIFDSMAVKGEKPDVISYSVLLHGWDVG</sequence>
<dbReference type="PROSITE" id="PS51375">
    <property type="entry name" value="PPR"/>
    <property type="match status" value="1"/>
</dbReference>
<evidence type="ECO:0000256" key="1">
    <source>
        <dbReference type="ARBA" id="ARBA00022737"/>
    </source>
</evidence>
<dbReference type="NCBIfam" id="TIGR00756">
    <property type="entry name" value="PPR"/>
    <property type="match status" value="1"/>
</dbReference>
<keyword evidence="1" id="KW-0677">Repeat</keyword>
<reference evidence="4" key="1">
    <citation type="submission" date="2014-09" db="EMBL/GenBank/DDBJ databases">
        <authorList>
            <person name="Magalhaes I.L.F."/>
            <person name="Oliveira U."/>
            <person name="Santos F.R."/>
            <person name="Vidigal T.H.D.A."/>
            <person name="Brescovit A.D."/>
            <person name="Santos A.J."/>
        </authorList>
    </citation>
    <scope>NUCLEOTIDE SEQUENCE</scope>
    <source>
        <tissue evidence="4">Shoot tissue taken approximately 20 cm above the soil surface</tissue>
    </source>
</reference>
<evidence type="ECO:0000256" key="3">
    <source>
        <dbReference type="PROSITE-ProRule" id="PRU00708"/>
    </source>
</evidence>
<dbReference type="InterPro" id="IPR051222">
    <property type="entry name" value="PPR/CCM1_RNA-binding"/>
</dbReference>
<name>A0A0A9B6S1_ARUDO</name>
<keyword evidence="2" id="KW-0809">Transit peptide</keyword>